<keyword evidence="2" id="KW-1185">Reference proteome</keyword>
<sequence>MLTNSAITILVIINTEEHELNVFILTIIIAIEIDPTSSRLPLVRLVQTDEASLPFNRTLPAIL</sequence>
<comment type="caution">
    <text evidence="1">The sequence shown here is derived from an EMBL/GenBank/DDBJ whole genome shotgun (WGS) entry which is preliminary data.</text>
</comment>
<protein>
    <submittedName>
        <fullName evidence="1">Uncharacterized protein</fullName>
    </submittedName>
</protein>
<reference evidence="1 2" key="2">
    <citation type="journal article" date="2022" name="Mol. Biol. Evol.">
        <title>Comparative Genomics Reveals Insights into the Divergent Evolution of Astigmatic Mites and Household Pest Adaptations.</title>
        <authorList>
            <person name="Xiong Q."/>
            <person name="Wan A.T."/>
            <person name="Liu X."/>
            <person name="Fung C.S."/>
            <person name="Xiao X."/>
            <person name="Malainual N."/>
            <person name="Hou J."/>
            <person name="Wang L."/>
            <person name="Wang M."/>
            <person name="Yang K.Y."/>
            <person name="Cui Y."/>
            <person name="Leung E.L."/>
            <person name="Nong W."/>
            <person name="Shin S.K."/>
            <person name="Au S.W."/>
            <person name="Jeong K.Y."/>
            <person name="Chew F.T."/>
            <person name="Hui J.H."/>
            <person name="Leung T.F."/>
            <person name="Tungtrongchitr A."/>
            <person name="Zhong N."/>
            <person name="Liu Z."/>
            <person name="Tsui S.K."/>
        </authorList>
    </citation>
    <scope>NUCLEOTIDE SEQUENCE [LARGE SCALE GENOMIC DNA]</scope>
    <source>
        <strain evidence="1">Derp</strain>
    </source>
</reference>
<evidence type="ECO:0000313" key="2">
    <source>
        <dbReference type="Proteomes" id="UP000887458"/>
    </source>
</evidence>
<organism evidence="1 2">
    <name type="scientific">Dermatophagoides pteronyssinus</name>
    <name type="common">European house dust mite</name>
    <dbReference type="NCBI Taxonomy" id="6956"/>
    <lineage>
        <taxon>Eukaryota</taxon>
        <taxon>Metazoa</taxon>
        <taxon>Ecdysozoa</taxon>
        <taxon>Arthropoda</taxon>
        <taxon>Chelicerata</taxon>
        <taxon>Arachnida</taxon>
        <taxon>Acari</taxon>
        <taxon>Acariformes</taxon>
        <taxon>Sarcoptiformes</taxon>
        <taxon>Astigmata</taxon>
        <taxon>Psoroptidia</taxon>
        <taxon>Analgoidea</taxon>
        <taxon>Pyroglyphidae</taxon>
        <taxon>Dermatophagoidinae</taxon>
        <taxon>Dermatophagoides</taxon>
    </lineage>
</organism>
<reference evidence="1 2" key="1">
    <citation type="journal article" date="2018" name="J. Allergy Clin. Immunol.">
        <title>High-quality assembly of Dermatophagoides pteronyssinus genome and transcriptome reveals a wide range of novel allergens.</title>
        <authorList>
            <person name="Liu X.Y."/>
            <person name="Yang K.Y."/>
            <person name="Wang M.Q."/>
            <person name="Kwok J.S."/>
            <person name="Zeng X."/>
            <person name="Yang Z."/>
            <person name="Xiao X.J."/>
            <person name="Lau C.P."/>
            <person name="Li Y."/>
            <person name="Huang Z.M."/>
            <person name="Ba J.G."/>
            <person name="Yim A.K."/>
            <person name="Ouyang C.Y."/>
            <person name="Ngai S.M."/>
            <person name="Chan T.F."/>
            <person name="Leung E.L."/>
            <person name="Liu L."/>
            <person name="Liu Z.G."/>
            <person name="Tsui S.K."/>
        </authorList>
    </citation>
    <scope>NUCLEOTIDE SEQUENCE [LARGE SCALE GENOMIC DNA]</scope>
    <source>
        <strain evidence="1">Derp</strain>
    </source>
</reference>
<proteinExistence type="predicted"/>
<gene>
    <name evidence="1" type="ORF">DERP_004146</name>
</gene>
<dbReference type="Proteomes" id="UP000887458">
    <property type="component" value="Unassembled WGS sequence"/>
</dbReference>
<evidence type="ECO:0000313" key="1">
    <source>
        <dbReference type="EMBL" id="KAH9418820.1"/>
    </source>
</evidence>
<name>A0ABQ8J8B6_DERPT</name>
<dbReference type="EMBL" id="NJHN03000062">
    <property type="protein sequence ID" value="KAH9418820.1"/>
    <property type="molecule type" value="Genomic_DNA"/>
</dbReference>
<accession>A0ABQ8J8B6</accession>